<sequence>MIEHSGTVASAGTSSVPEAGVASLLGVLAYGELMAFFDVARVAEMAPTVRSQQELGALAAREYAVYEQLSGRLRQMGVEPAEAMQPFHEPFDNWHARITPADWHEGLMKIYAGAAIATDFYRELTDVLDPQTAAMVREALPDDEQAALARTALLEAIEQDDRLAGRLALLGRRMMGEALSQAQLVALVNDDLLDLIMDRGTGQGFDLVGFQQLLARLGEKHTRRMAALGLDA</sequence>
<dbReference type="Gene3D" id="1.20.1260.10">
    <property type="match status" value="1"/>
</dbReference>
<protein>
    <submittedName>
        <fullName evidence="2">Ferritin-like fold-containing protein</fullName>
    </submittedName>
</protein>
<dbReference type="CDD" id="cd00657">
    <property type="entry name" value="Ferritin_like"/>
    <property type="match status" value="1"/>
</dbReference>
<dbReference type="InterPro" id="IPR059125">
    <property type="entry name" value="Ferritin_actino"/>
</dbReference>
<feature type="domain" description="Ferritin-like" evidence="1">
    <location>
        <begin position="19"/>
        <end position="197"/>
    </location>
</feature>
<name>A0ABW2AQE8_9MICO</name>
<dbReference type="Proteomes" id="UP001596356">
    <property type="component" value="Unassembled WGS sequence"/>
</dbReference>
<comment type="caution">
    <text evidence="2">The sequence shown here is derived from an EMBL/GenBank/DDBJ whole genome shotgun (WGS) entry which is preliminary data.</text>
</comment>
<accession>A0ABW2AQE8</accession>
<dbReference type="Pfam" id="PF13794">
    <property type="entry name" value="MiaE_2"/>
    <property type="match status" value="1"/>
</dbReference>
<dbReference type="RefSeq" id="WP_377820578.1">
    <property type="nucleotide sequence ID" value="NZ_JBHSWJ010000002.1"/>
</dbReference>
<reference evidence="3" key="1">
    <citation type="journal article" date="2019" name="Int. J. Syst. Evol. Microbiol.">
        <title>The Global Catalogue of Microorganisms (GCM) 10K type strain sequencing project: providing services to taxonomists for standard genome sequencing and annotation.</title>
        <authorList>
            <consortium name="The Broad Institute Genomics Platform"/>
            <consortium name="The Broad Institute Genome Sequencing Center for Infectious Disease"/>
            <person name="Wu L."/>
            <person name="Ma J."/>
        </authorList>
    </citation>
    <scope>NUCLEOTIDE SEQUENCE [LARGE SCALE GENOMIC DNA]</scope>
    <source>
        <strain evidence="3">NBRC 106593</strain>
    </source>
</reference>
<gene>
    <name evidence="2" type="ORF">ACFQBT_04025</name>
</gene>
<proteinExistence type="predicted"/>
<evidence type="ECO:0000313" key="3">
    <source>
        <dbReference type="Proteomes" id="UP001596356"/>
    </source>
</evidence>
<keyword evidence="3" id="KW-1185">Reference proteome</keyword>
<dbReference type="EMBL" id="JBHSWJ010000002">
    <property type="protein sequence ID" value="MFC6713058.1"/>
    <property type="molecule type" value="Genomic_DNA"/>
</dbReference>
<evidence type="ECO:0000313" key="2">
    <source>
        <dbReference type="EMBL" id="MFC6713058.1"/>
    </source>
</evidence>
<organism evidence="2 3">
    <name type="scientific">Branchiibius cervicis</name>
    <dbReference type="NCBI Taxonomy" id="908252"/>
    <lineage>
        <taxon>Bacteria</taxon>
        <taxon>Bacillati</taxon>
        <taxon>Actinomycetota</taxon>
        <taxon>Actinomycetes</taxon>
        <taxon>Micrococcales</taxon>
        <taxon>Dermacoccaceae</taxon>
        <taxon>Branchiibius</taxon>
    </lineage>
</organism>
<dbReference type="InterPro" id="IPR009078">
    <property type="entry name" value="Ferritin-like_SF"/>
</dbReference>
<evidence type="ECO:0000259" key="1">
    <source>
        <dbReference type="Pfam" id="PF13794"/>
    </source>
</evidence>
<dbReference type="SUPFAM" id="SSF47240">
    <property type="entry name" value="Ferritin-like"/>
    <property type="match status" value="1"/>
</dbReference>
<dbReference type="InterPro" id="IPR012347">
    <property type="entry name" value="Ferritin-like"/>
</dbReference>